<dbReference type="AlphaFoldDB" id="A0AAD5RA03"/>
<gene>
    <name evidence="3" type="ORF">KIN20_034668</name>
</gene>
<proteinExistence type="predicted"/>
<organism evidence="3 4">
    <name type="scientific">Parelaphostrongylus tenuis</name>
    <name type="common">Meningeal worm</name>
    <dbReference type="NCBI Taxonomy" id="148309"/>
    <lineage>
        <taxon>Eukaryota</taxon>
        <taxon>Metazoa</taxon>
        <taxon>Ecdysozoa</taxon>
        <taxon>Nematoda</taxon>
        <taxon>Chromadorea</taxon>
        <taxon>Rhabditida</taxon>
        <taxon>Rhabditina</taxon>
        <taxon>Rhabditomorpha</taxon>
        <taxon>Strongyloidea</taxon>
        <taxon>Metastrongylidae</taxon>
        <taxon>Parelaphostrongylus</taxon>
    </lineage>
</organism>
<evidence type="ECO:0000256" key="1">
    <source>
        <dbReference type="SAM" id="MobiDB-lite"/>
    </source>
</evidence>
<dbReference type="CDD" id="cd00159">
    <property type="entry name" value="RhoGAP"/>
    <property type="match status" value="1"/>
</dbReference>
<name>A0AAD5RA03_PARTN</name>
<feature type="region of interest" description="Disordered" evidence="1">
    <location>
        <begin position="676"/>
        <end position="699"/>
    </location>
</feature>
<feature type="compositionally biased region" description="Polar residues" evidence="1">
    <location>
        <begin position="480"/>
        <end position="496"/>
    </location>
</feature>
<feature type="region of interest" description="Disordered" evidence="1">
    <location>
        <begin position="818"/>
        <end position="879"/>
    </location>
</feature>
<reference evidence="3" key="1">
    <citation type="submission" date="2021-06" db="EMBL/GenBank/DDBJ databases">
        <title>Parelaphostrongylus tenuis whole genome reference sequence.</title>
        <authorList>
            <person name="Garwood T.J."/>
            <person name="Larsen P.A."/>
            <person name="Fountain-Jones N.M."/>
            <person name="Garbe J.R."/>
            <person name="Macchietto M.G."/>
            <person name="Kania S.A."/>
            <person name="Gerhold R.W."/>
            <person name="Richards J.E."/>
            <person name="Wolf T.M."/>
        </authorList>
    </citation>
    <scope>NUCLEOTIDE SEQUENCE</scope>
    <source>
        <strain evidence="3">MNPRO001-30</strain>
        <tissue evidence="3">Meninges</tissue>
    </source>
</reference>
<evidence type="ECO:0000259" key="2">
    <source>
        <dbReference type="PROSITE" id="PS50238"/>
    </source>
</evidence>
<evidence type="ECO:0000313" key="3">
    <source>
        <dbReference type="EMBL" id="KAJ1372497.1"/>
    </source>
</evidence>
<dbReference type="SUPFAM" id="SSF48350">
    <property type="entry name" value="GTPase activation domain, GAP"/>
    <property type="match status" value="1"/>
</dbReference>
<dbReference type="PROSITE" id="PS50238">
    <property type="entry name" value="RHOGAP"/>
    <property type="match status" value="1"/>
</dbReference>
<dbReference type="GO" id="GO:0007165">
    <property type="term" value="P:signal transduction"/>
    <property type="evidence" value="ECO:0007669"/>
    <property type="project" value="InterPro"/>
</dbReference>
<dbReference type="PANTHER" id="PTHR15670">
    <property type="entry name" value="RHO GTPASE ACTIVATING PROTEIN 11A"/>
    <property type="match status" value="1"/>
</dbReference>
<keyword evidence="4" id="KW-1185">Reference proteome</keyword>
<feature type="domain" description="Rho-GAP" evidence="2">
    <location>
        <begin position="56"/>
        <end position="267"/>
    </location>
</feature>
<dbReference type="Proteomes" id="UP001196413">
    <property type="component" value="Unassembled WGS sequence"/>
</dbReference>
<dbReference type="PANTHER" id="PTHR15670:SF4">
    <property type="entry name" value="RHO GTPASE-ACTIVATING PROTEIN 11A"/>
    <property type="match status" value="1"/>
</dbReference>
<comment type="caution">
    <text evidence="3">The sequence shown here is derived from an EMBL/GenBank/DDBJ whole genome shotgun (WGS) entry which is preliminary data.</text>
</comment>
<dbReference type="Gene3D" id="1.10.555.10">
    <property type="entry name" value="Rho GTPase activation protein"/>
    <property type="match status" value="1"/>
</dbReference>
<feature type="compositionally biased region" description="Polar residues" evidence="1">
    <location>
        <begin position="306"/>
        <end position="328"/>
    </location>
</feature>
<dbReference type="InterPro" id="IPR000198">
    <property type="entry name" value="RhoGAP_dom"/>
</dbReference>
<feature type="compositionally biased region" description="Polar residues" evidence="1">
    <location>
        <begin position="861"/>
        <end position="879"/>
    </location>
</feature>
<dbReference type="InterPro" id="IPR042869">
    <property type="entry name" value="ARHGAP11A/B"/>
</dbReference>
<feature type="compositionally biased region" description="Low complexity" evidence="1">
    <location>
        <begin position="824"/>
        <end position="836"/>
    </location>
</feature>
<feature type="region of interest" description="Disordered" evidence="1">
    <location>
        <begin position="342"/>
        <end position="374"/>
    </location>
</feature>
<dbReference type="InterPro" id="IPR008936">
    <property type="entry name" value="Rho_GTPase_activation_prot"/>
</dbReference>
<protein>
    <recommendedName>
        <fullName evidence="2">Rho-GAP domain-containing protein</fullName>
    </recommendedName>
</protein>
<feature type="region of interest" description="Disordered" evidence="1">
    <location>
        <begin position="467"/>
        <end position="506"/>
    </location>
</feature>
<dbReference type="EMBL" id="JAHQIW010007152">
    <property type="protein sequence ID" value="KAJ1372497.1"/>
    <property type="molecule type" value="Genomic_DNA"/>
</dbReference>
<evidence type="ECO:0000313" key="4">
    <source>
        <dbReference type="Proteomes" id="UP001196413"/>
    </source>
</evidence>
<accession>A0AAD5RA03</accession>
<dbReference type="SMART" id="SM00324">
    <property type="entry name" value="RhoGAP"/>
    <property type="match status" value="1"/>
</dbReference>
<sequence length="879" mass="97823">MNDFEVCSVSVSRARGRLPTESSCGPGGSVHRLGNVHAVDVVLELTIDEGDQYGKTRLKLEQVPRFLINAFNFINSHGMNAEGIFRREGNTCRLNQNNWAVYLGAAPIPSNFTVHDVCSMVKRFFRDLKEPLLPYPVIGKRLFDLAKKSETMPIKRKEFCMIFEPGLKAAMRDFDNFLPPAHIGTLGYLMRQLHRISRHSDKHQMTAINLATVLAPTLLRDDGAKEKVIKRKERRGSQDDLLNSVREDTGPKIAAVLLMIEHANWIGLNPHCYVTSIHHHRSSSAAPSPRPFLVDVSSLKGKPSLDRTNSVNVNQPRRTKCTSQRRSSSAFRGIINGIGDRFRRRSRSRDREQGHLLKPVADRRASSPAVFPPNEPLSSRLYSRSCRGASPPRYMLEFHDYPAYFAASEHFQGRDCHDVLRPSSTHVSRSRESRCSSIVKQIRPNSEVLKDNPVSMLGEEYFNPQYREQHERTRRRHTTPVKTSTALRRNQPNSRHSGLVNPKRRNTVINANDQEKENCGYQRSVSVTVSSPCDGFDGTPLEDEDTSIADRSAELLSQKGQESRLRRVKLQQRKETSLLLQNSLLDDSSTLQKSPVKNSGRMMVSVASSPIIFPKAEDQAHGNHGSAVVGETIVVSAAALRLDSTSLRKESEKFNQCLPSSSSSAAVEDVLKFDSFGTSTEQDEDGTKKRDTTGSNEETSRVVFRVQSLRHPTDESAGSTIHSGDHVPLQVSLAEEINRYLVSRTGGSLESSSVGDDVFSSSNDMKPAILNARTNEELVDNFDRGFRVRPSVALIEKQGIVRDRVKMFKQLGNSMPVPLESMTARSSGLSSRSSLDAGDEEYVKPSAPPVTHSLNMGGPRRNSNTVSSHQPGSSLQSPK</sequence>
<feature type="region of interest" description="Disordered" evidence="1">
    <location>
        <begin position="303"/>
        <end position="328"/>
    </location>
</feature>
<dbReference type="Pfam" id="PF00620">
    <property type="entry name" value="RhoGAP"/>
    <property type="match status" value="1"/>
</dbReference>
<dbReference type="GO" id="GO:0005096">
    <property type="term" value="F:GTPase activator activity"/>
    <property type="evidence" value="ECO:0007669"/>
    <property type="project" value="TreeGrafter"/>
</dbReference>
<feature type="compositionally biased region" description="Basic and acidic residues" evidence="1">
    <location>
        <begin position="349"/>
        <end position="365"/>
    </location>
</feature>